<dbReference type="Proteomes" id="UP000030656">
    <property type="component" value="Unassembled WGS sequence"/>
</dbReference>
<reference evidence="1 2" key="1">
    <citation type="submission" date="2013-02" db="EMBL/GenBank/DDBJ databases">
        <title>The Genome Annotation of Plasmodium falciparum FCH/4.</title>
        <authorList>
            <consortium name="The Broad Institute Genome Sequencing Platform"/>
            <consortium name="The Broad Institute Genome Sequencing Center for Infectious Disease"/>
            <person name="Neafsey D."/>
            <person name="Hoffman S."/>
            <person name="Volkman S."/>
            <person name="Rosenthal P."/>
            <person name="Walker B."/>
            <person name="Young S.K."/>
            <person name="Zeng Q."/>
            <person name="Gargeya S."/>
            <person name="Fitzgerald M."/>
            <person name="Haas B."/>
            <person name="Abouelleil A."/>
            <person name="Allen A.W."/>
            <person name="Alvarado L."/>
            <person name="Arachchi H.M."/>
            <person name="Berlin A.M."/>
            <person name="Chapman S.B."/>
            <person name="Gainer-Dewar J."/>
            <person name="Goldberg J."/>
            <person name="Griggs A."/>
            <person name="Gujja S."/>
            <person name="Hansen M."/>
            <person name="Howarth C."/>
            <person name="Imamovic A."/>
            <person name="Ireland A."/>
            <person name="Larimer J."/>
            <person name="McCowan C."/>
            <person name="Murphy C."/>
            <person name="Pearson M."/>
            <person name="Poon T.W."/>
            <person name="Priest M."/>
            <person name="Roberts A."/>
            <person name="Saif S."/>
            <person name="Shea T."/>
            <person name="Sisk P."/>
            <person name="Sykes S."/>
            <person name="Wortman J."/>
            <person name="Nusbaum C."/>
            <person name="Birren B."/>
        </authorList>
    </citation>
    <scope>NUCLEOTIDE SEQUENCE [LARGE SCALE GENOMIC DNA]</scope>
    <source>
        <strain evidence="1 2">FCH/4</strain>
    </source>
</reference>
<protein>
    <submittedName>
        <fullName evidence="1">Uncharacterized protein</fullName>
    </submittedName>
</protein>
<accession>A0A024VG93</accession>
<reference evidence="1 2" key="2">
    <citation type="submission" date="2013-02" db="EMBL/GenBank/DDBJ databases">
        <title>The Genome Sequence of Plasmodium falciparum FCH/4.</title>
        <authorList>
            <consortium name="The Broad Institute Genome Sequencing Platform"/>
            <consortium name="The Broad Institute Genome Sequencing Center for Infectious Disease"/>
            <person name="Neafsey D."/>
            <person name="Cheeseman I."/>
            <person name="Volkman S."/>
            <person name="Adams J."/>
            <person name="Walker B."/>
            <person name="Young S.K."/>
            <person name="Zeng Q."/>
            <person name="Gargeya S."/>
            <person name="Fitzgerald M."/>
            <person name="Haas B."/>
            <person name="Abouelleil A."/>
            <person name="Alvarado L."/>
            <person name="Arachchi H.M."/>
            <person name="Berlin A.M."/>
            <person name="Chapman S.B."/>
            <person name="Dewar J."/>
            <person name="Goldberg J."/>
            <person name="Griggs A."/>
            <person name="Gujja S."/>
            <person name="Hansen M."/>
            <person name="Howarth C."/>
            <person name="Imamovic A."/>
            <person name="Larimer J."/>
            <person name="McCowan C."/>
            <person name="Murphy C."/>
            <person name="Neiman D."/>
            <person name="Pearson M."/>
            <person name="Priest M."/>
            <person name="Roberts A."/>
            <person name="Saif S."/>
            <person name="Shea T."/>
            <person name="Sisk P."/>
            <person name="Sykes S."/>
            <person name="Wortman J."/>
            <person name="Nusbaum C."/>
            <person name="Birren B."/>
        </authorList>
    </citation>
    <scope>NUCLEOTIDE SEQUENCE [LARGE SCALE GENOMIC DNA]</scope>
    <source>
        <strain evidence="1 2">FCH/4</strain>
    </source>
</reference>
<sequence length="180" mass="20818">MNIIFNIIFYINDANIKKGFNCQTGNIILPDKKDFNCQTGNIILPDKKDFNCQTDNIILPDKKDFNCQTGIGNLHKINTNAQNDVIENINVKQESDVSYIGENIDAGNIDYKYCPYLKPLEIKGIKRADRKLDYNSSYSFMNKQKDFTENFKTSLFTKCLYNGMKIPLPPKRYKISQYVI</sequence>
<evidence type="ECO:0000313" key="2">
    <source>
        <dbReference type="Proteomes" id="UP000030656"/>
    </source>
</evidence>
<dbReference type="AlphaFoldDB" id="A0A024VG93"/>
<dbReference type="EMBL" id="KI928153">
    <property type="protein sequence ID" value="ETW26891.1"/>
    <property type="molecule type" value="Genomic_DNA"/>
</dbReference>
<gene>
    <name evidence="1" type="ORF">PFFCH_05682</name>
</gene>
<evidence type="ECO:0000313" key="1">
    <source>
        <dbReference type="EMBL" id="ETW26891.1"/>
    </source>
</evidence>
<dbReference type="OrthoDB" id="390899at2759"/>
<proteinExistence type="predicted"/>
<organism evidence="1 2">
    <name type="scientific">Plasmodium falciparum FCH/4</name>
    <dbReference type="NCBI Taxonomy" id="1036724"/>
    <lineage>
        <taxon>Eukaryota</taxon>
        <taxon>Sar</taxon>
        <taxon>Alveolata</taxon>
        <taxon>Apicomplexa</taxon>
        <taxon>Aconoidasida</taxon>
        <taxon>Haemosporida</taxon>
        <taxon>Plasmodiidae</taxon>
        <taxon>Plasmodium</taxon>
        <taxon>Plasmodium (Laverania)</taxon>
    </lineage>
</organism>
<name>A0A024VG93_PLAFA</name>